<accession>A0AAD8Y1C7</accession>
<evidence type="ECO:0000259" key="4">
    <source>
        <dbReference type="Pfam" id="PF12697"/>
    </source>
</evidence>
<dbReference type="Pfam" id="PF12697">
    <property type="entry name" value="Abhydrolase_6"/>
    <property type="match status" value="1"/>
</dbReference>
<evidence type="ECO:0000256" key="1">
    <source>
        <dbReference type="ARBA" id="ARBA00010088"/>
    </source>
</evidence>
<dbReference type="NCBIfam" id="TIGR01250">
    <property type="entry name" value="pro_imino_pep_2"/>
    <property type="match status" value="1"/>
</dbReference>
<dbReference type="Proteomes" id="UP001224775">
    <property type="component" value="Unassembled WGS sequence"/>
</dbReference>
<feature type="region of interest" description="Disordered" evidence="3">
    <location>
        <begin position="44"/>
        <end position="65"/>
    </location>
</feature>
<feature type="domain" description="AB hydrolase-1" evidence="4">
    <location>
        <begin position="74"/>
        <end position="360"/>
    </location>
</feature>
<organism evidence="5 6">
    <name type="scientific">Skeletonema marinoi</name>
    <dbReference type="NCBI Taxonomy" id="267567"/>
    <lineage>
        <taxon>Eukaryota</taxon>
        <taxon>Sar</taxon>
        <taxon>Stramenopiles</taxon>
        <taxon>Ochrophyta</taxon>
        <taxon>Bacillariophyta</taxon>
        <taxon>Coscinodiscophyceae</taxon>
        <taxon>Thalassiosirophycidae</taxon>
        <taxon>Thalassiosirales</taxon>
        <taxon>Skeletonemataceae</taxon>
        <taxon>Skeletonema</taxon>
        <taxon>Skeletonema marinoi-dohrnii complex</taxon>
    </lineage>
</organism>
<evidence type="ECO:0000313" key="6">
    <source>
        <dbReference type="Proteomes" id="UP001224775"/>
    </source>
</evidence>
<dbReference type="EMBL" id="JATAAI010000026">
    <property type="protein sequence ID" value="KAK1737373.1"/>
    <property type="molecule type" value="Genomic_DNA"/>
</dbReference>
<protein>
    <submittedName>
        <fullName evidence="5">Alpha/beta hydrolase family protein</fullName>
    </submittedName>
</protein>
<evidence type="ECO:0000313" key="5">
    <source>
        <dbReference type="EMBL" id="KAK1737373.1"/>
    </source>
</evidence>
<dbReference type="InterPro" id="IPR000073">
    <property type="entry name" value="AB_hydrolase_1"/>
</dbReference>
<dbReference type="GO" id="GO:0008233">
    <property type="term" value="F:peptidase activity"/>
    <property type="evidence" value="ECO:0007669"/>
    <property type="project" value="InterPro"/>
</dbReference>
<reference evidence="5" key="1">
    <citation type="submission" date="2023-06" db="EMBL/GenBank/DDBJ databases">
        <title>Survivors Of The Sea: Transcriptome response of Skeletonema marinoi to long-term dormancy.</title>
        <authorList>
            <person name="Pinder M.I.M."/>
            <person name="Kourtchenko O."/>
            <person name="Robertson E.K."/>
            <person name="Larsson T."/>
            <person name="Maumus F."/>
            <person name="Osuna-Cruz C.M."/>
            <person name="Vancaester E."/>
            <person name="Stenow R."/>
            <person name="Vandepoele K."/>
            <person name="Ploug H."/>
            <person name="Bruchert V."/>
            <person name="Godhe A."/>
            <person name="Topel M."/>
        </authorList>
    </citation>
    <scope>NUCLEOTIDE SEQUENCE</scope>
    <source>
        <strain evidence="5">R05AC</strain>
    </source>
</reference>
<evidence type="ECO:0000256" key="3">
    <source>
        <dbReference type="SAM" id="MobiDB-lite"/>
    </source>
</evidence>
<dbReference type="PRINTS" id="PR00793">
    <property type="entry name" value="PROAMNOPTASE"/>
</dbReference>
<sequence length="446" mass="49287">MASPQQWKQWTCDELTPNLCELQVESGSVTIKSIPVHYWRYTRKKNDDGNKNDDNQESYQSMSNSNNSSISHSIIALHGGPGWPHSYLLPLKQLACRGDTAEVIFYDQAGCGDNSLEYISRHNNKRRIIIGKRSVSTFTSPIYYSEIELPTLIHHWKLQRYHVLGHSWGTILAQLFALNYVNKHNKNTTVEGFNTKEEGLQSLILSGPISNAQAYISAQWNSADQNNLASLPPFVQHRIHALEESKAYDSMEYKAIDSVLSTFFTLRTAPPPDCFGDSAAGVNEEVYVGMQGASEFTISGVLGDLDLTSRLPELSVPVLLTHGKYDTMRPSTVKAIQDQIPISERVMFPHSGHVSMIDDAGLMNDVVASFIHRVEEGVEIGGMNEGETTKAAAAADGTVEEGDAVKDSPSHSWTWIKVVTAFLAGLVIGELKIGRRRNGDGYTSIA</sequence>
<dbReference type="InterPro" id="IPR005945">
    <property type="entry name" value="Pro_imino_pep"/>
</dbReference>
<proteinExistence type="inferred from homology"/>
<dbReference type="Gene3D" id="3.40.50.1820">
    <property type="entry name" value="alpha/beta hydrolase"/>
    <property type="match status" value="1"/>
</dbReference>
<dbReference type="GO" id="GO:0006508">
    <property type="term" value="P:proteolysis"/>
    <property type="evidence" value="ECO:0007669"/>
    <property type="project" value="InterPro"/>
</dbReference>
<dbReference type="PANTHER" id="PTHR43798">
    <property type="entry name" value="MONOACYLGLYCEROL LIPASE"/>
    <property type="match status" value="1"/>
</dbReference>
<keyword evidence="6" id="KW-1185">Reference proteome</keyword>
<comment type="similarity">
    <text evidence="1">Belongs to the peptidase S33 family.</text>
</comment>
<dbReference type="PANTHER" id="PTHR43798:SF33">
    <property type="entry name" value="HYDROLASE, PUTATIVE (AFU_ORTHOLOGUE AFUA_2G14860)-RELATED"/>
    <property type="match status" value="1"/>
</dbReference>
<evidence type="ECO:0000256" key="2">
    <source>
        <dbReference type="ARBA" id="ARBA00022801"/>
    </source>
</evidence>
<keyword evidence="2 5" id="KW-0378">Hydrolase</keyword>
<dbReference type="AlphaFoldDB" id="A0AAD8Y1C7"/>
<gene>
    <name evidence="5" type="ORF">QTG54_012240</name>
</gene>
<name>A0AAD8Y1C7_9STRA</name>
<dbReference type="GO" id="GO:0016020">
    <property type="term" value="C:membrane"/>
    <property type="evidence" value="ECO:0007669"/>
    <property type="project" value="TreeGrafter"/>
</dbReference>
<feature type="compositionally biased region" description="Basic and acidic residues" evidence="3">
    <location>
        <begin position="44"/>
        <end position="54"/>
    </location>
</feature>
<dbReference type="SUPFAM" id="SSF53474">
    <property type="entry name" value="alpha/beta-Hydrolases"/>
    <property type="match status" value="1"/>
</dbReference>
<dbReference type="InterPro" id="IPR050266">
    <property type="entry name" value="AB_hydrolase_sf"/>
</dbReference>
<comment type="caution">
    <text evidence="5">The sequence shown here is derived from an EMBL/GenBank/DDBJ whole genome shotgun (WGS) entry which is preliminary data.</text>
</comment>
<dbReference type="InterPro" id="IPR002410">
    <property type="entry name" value="Peptidase_S33"/>
</dbReference>
<dbReference type="InterPro" id="IPR029058">
    <property type="entry name" value="AB_hydrolase_fold"/>
</dbReference>